<name>A0A382KJA9_9ZZZZ</name>
<keyword evidence="1" id="KW-0472">Membrane</keyword>
<dbReference type="PANTHER" id="PTHR13285:SF18">
    <property type="entry name" value="PROTEIN-CYSTEINE N-PALMITOYLTRANSFERASE RASP"/>
    <property type="match status" value="1"/>
</dbReference>
<feature type="transmembrane region" description="Helical" evidence="1">
    <location>
        <begin position="90"/>
        <end position="111"/>
    </location>
</feature>
<gene>
    <name evidence="2" type="ORF">METZ01_LOCUS276347</name>
</gene>
<evidence type="ECO:0000256" key="1">
    <source>
        <dbReference type="SAM" id="Phobius"/>
    </source>
</evidence>
<keyword evidence="1" id="KW-0812">Transmembrane</keyword>
<dbReference type="AlphaFoldDB" id="A0A382KJA9"/>
<proteinExistence type="predicted"/>
<organism evidence="2">
    <name type="scientific">marine metagenome</name>
    <dbReference type="NCBI Taxonomy" id="408172"/>
    <lineage>
        <taxon>unclassified sequences</taxon>
        <taxon>metagenomes</taxon>
        <taxon>ecological metagenomes</taxon>
    </lineage>
</organism>
<feature type="transmembrane region" description="Helical" evidence="1">
    <location>
        <begin position="12"/>
        <end position="32"/>
    </location>
</feature>
<protein>
    <submittedName>
        <fullName evidence="2">Uncharacterized protein</fullName>
    </submittedName>
</protein>
<feature type="transmembrane region" description="Helical" evidence="1">
    <location>
        <begin position="123"/>
        <end position="140"/>
    </location>
</feature>
<dbReference type="EMBL" id="UINC01080500">
    <property type="protein sequence ID" value="SVC23493.1"/>
    <property type="molecule type" value="Genomic_DNA"/>
</dbReference>
<accession>A0A382KJA9</accession>
<sequence length="199" mass="23150">MLIIGSSFFYGFWNPVYVILPFCLTLLGWRGAIWIDSADGKQKFWRLVCTITLLLLPLLFFKYTNFLINDFLLPLVQFRSVSESEKYVDLALPLGISFITFTLISYVVDVYKGLFQIEKQVKWLLGYILFFPQLIAGPILRPSQLLPQLKKNQPRHRRLWITGLTIFTLGLVKKLIFADQISRTIDPIYAAPDMFTSWE</sequence>
<feature type="non-terminal residue" evidence="2">
    <location>
        <position position="199"/>
    </location>
</feature>
<keyword evidence="1" id="KW-1133">Transmembrane helix</keyword>
<feature type="transmembrane region" description="Helical" evidence="1">
    <location>
        <begin position="44"/>
        <end position="63"/>
    </location>
</feature>
<dbReference type="GO" id="GO:0016746">
    <property type="term" value="F:acyltransferase activity"/>
    <property type="evidence" value="ECO:0007669"/>
    <property type="project" value="TreeGrafter"/>
</dbReference>
<dbReference type="InterPro" id="IPR051085">
    <property type="entry name" value="MB_O-acyltransferase"/>
</dbReference>
<reference evidence="2" key="1">
    <citation type="submission" date="2018-05" db="EMBL/GenBank/DDBJ databases">
        <authorList>
            <person name="Lanie J.A."/>
            <person name="Ng W.-L."/>
            <person name="Kazmierczak K.M."/>
            <person name="Andrzejewski T.M."/>
            <person name="Davidsen T.M."/>
            <person name="Wayne K.J."/>
            <person name="Tettelin H."/>
            <person name="Glass J.I."/>
            <person name="Rusch D."/>
            <person name="Podicherti R."/>
            <person name="Tsui H.-C.T."/>
            <person name="Winkler M.E."/>
        </authorList>
    </citation>
    <scope>NUCLEOTIDE SEQUENCE</scope>
</reference>
<feature type="transmembrane region" description="Helical" evidence="1">
    <location>
        <begin position="160"/>
        <end position="177"/>
    </location>
</feature>
<dbReference type="PANTHER" id="PTHR13285">
    <property type="entry name" value="ACYLTRANSFERASE"/>
    <property type="match status" value="1"/>
</dbReference>
<evidence type="ECO:0000313" key="2">
    <source>
        <dbReference type="EMBL" id="SVC23493.1"/>
    </source>
</evidence>